<sequence length="437" mass="49055">MHTREEVLEKAKEERVKFLRLQFTDTFGSLKNIAVTSEDLERAMAGRISFDSSAVDGVIGGLEQDILLRPDLSTFIVFPWRPRDEAVARFICDIANPDGSPYRGCSRSVLKQVLEEAAQMGFDVWMGAKVGFYLLHTDNKGNPTINTHDQAGLCDLTPFDLGENARRDIVLTLEEMGYSIGYSHHEAGPGQHKVSLKGDNALDTADKLVTFKFIVRTIAQRHGLYASFMPKPLNGMPGSALHLHLYLHPREAEHLTDLEHPLPLDRWTGHFIAGILDHARANTAITNPLINSYKRLQPGDPAAPVYVAWSEDSRNSILRVVAHHGQDTRVEVRNPDPACNPYLALAVILKAGLDGIRQKLPQPPPLSGSNNQRQEAQIACLPRSLEEALRDLSADRRVRDTLGDYIYRSFTRAKAEEWERFQAVVHPWELKEYLNAF</sequence>
<dbReference type="Pfam" id="PF00120">
    <property type="entry name" value="Gln-synt_C"/>
    <property type="match status" value="1"/>
</dbReference>
<dbReference type="EMBL" id="CAADRN010000102">
    <property type="protein sequence ID" value="VFU12851.1"/>
    <property type="molecule type" value="Genomic_DNA"/>
</dbReference>
<dbReference type="Gene3D" id="3.10.20.70">
    <property type="entry name" value="Glutamine synthetase, N-terminal domain"/>
    <property type="match status" value="1"/>
</dbReference>
<keyword evidence="3" id="KW-0067">ATP-binding</keyword>
<dbReference type="InterPro" id="IPR014746">
    <property type="entry name" value="Gln_synth/guanido_kin_cat_dom"/>
</dbReference>
<organism evidence="6">
    <name type="scientific">anaerobic digester metagenome</name>
    <dbReference type="NCBI Taxonomy" id="1263854"/>
    <lineage>
        <taxon>unclassified sequences</taxon>
        <taxon>metagenomes</taxon>
        <taxon>ecological metagenomes</taxon>
    </lineage>
</organism>
<dbReference type="GO" id="GO:0005524">
    <property type="term" value="F:ATP binding"/>
    <property type="evidence" value="ECO:0007669"/>
    <property type="project" value="UniProtKB-KW"/>
</dbReference>
<dbReference type="InterPro" id="IPR008147">
    <property type="entry name" value="Gln_synt_N"/>
</dbReference>
<dbReference type="InterPro" id="IPR008146">
    <property type="entry name" value="Gln_synth_cat_dom"/>
</dbReference>
<keyword evidence="1 6" id="KW-0436">Ligase</keyword>
<dbReference type="SUPFAM" id="SSF54368">
    <property type="entry name" value="Glutamine synthetase, N-terminal domain"/>
    <property type="match status" value="1"/>
</dbReference>
<reference evidence="6" key="1">
    <citation type="submission" date="2019-03" db="EMBL/GenBank/DDBJ databases">
        <authorList>
            <person name="Hao L."/>
        </authorList>
    </citation>
    <scope>NUCLEOTIDE SEQUENCE</scope>
</reference>
<dbReference type="InterPro" id="IPR036651">
    <property type="entry name" value="Gln_synt_N_sf"/>
</dbReference>
<evidence type="ECO:0000313" key="6">
    <source>
        <dbReference type="EMBL" id="VFU12851.1"/>
    </source>
</evidence>
<dbReference type="PANTHER" id="PTHR43785">
    <property type="entry name" value="GAMMA-GLUTAMYLPUTRESCINE SYNTHETASE"/>
    <property type="match status" value="1"/>
</dbReference>
<proteinExistence type="predicted"/>
<evidence type="ECO:0000259" key="5">
    <source>
        <dbReference type="PROSITE" id="PS51987"/>
    </source>
</evidence>
<dbReference type="SUPFAM" id="SSF55931">
    <property type="entry name" value="Glutamine synthetase/guanido kinase"/>
    <property type="match status" value="1"/>
</dbReference>
<dbReference type="GO" id="GO:0004356">
    <property type="term" value="F:glutamine synthetase activity"/>
    <property type="evidence" value="ECO:0007669"/>
    <property type="project" value="UniProtKB-EC"/>
</dbReference>
<evidence type="ECO:0000256" key="3">
    <source>
        <dbReference type="ARBA" id="ARBA00022840"/>
    </source>
</evidence>
<dbReference type="PANTHER" id="PTHR43785:SF12">
    <property type="entry name" value="TYPE-1 GLUTAMINE SYNTHETASE 2"/>
    <property type="match status" value="1"/>
</dbReference>
<keyword evidence="2" id="KW-0547">Nucleotide-binding</keyword>
<evidence type="ECO:0000256" key="2">
    <source>
        <dbReference type="ARBA" id="ARBA00022741"/>
    </source>
</evidence>
<dbReference type="EC" id="6.3.1.2" evidence="6"/>
<protein>
    <submittedName>
        <fullName evidence="6">Glutamine synthetase</fullName>
        <ecNumber evidence="6">6.3.1.2</ecNumber>
    </submittedName>
</protein>
<gene>
    <name evidence="6" type="primary">glnA</name>
    <name evidence="6" type="ORF">SCFA_1900007</name>
</gene>
<dbReference type="SMART" id="SM01230">
    <property type="entry name" value="Gln-synt_C"/>
    <property type="match status" value="1"/>
</dbReference>
<dbReference type="Pfam" id="PF03951">
    <property type="entry name" value="Gln-synt_N"/>
    <property type="match status" value="1"/>
</dbReference>
<dbReference type="PROSITE" id="PS51986">
    <property type="entry name" value="GS_BETA_GRASP"/>
    <property type="match status" value="1"/>
</dbReference>
<accession>A0A485LXG0</accession>
<evidence type="ECO:0000256" key="1">
    <source>
        <dbReference type="ARBA" id="ARBA00022598"/>
    </source>
</evidence>
<evidence type="ECO:0000259" key="4">
    <source>
        <dbReference type="PROSITE" id="PS51986"/>
    </source>
</evidence>
<dbReference type="AlphaFoldDB" id="A0A485LXG0"/>
<dbReference type="Gene3D" id="3.30.590.10">
    <property type="entry name" value="Glutamine synthetase/guanido kinase, catalytic domain"/>
    <property type="match status" value="1"/>
</dbReference>
<feature type="domain" description="GS beta-grasp" evidence="4">
    <location>
        <begin position="14"/>
        <end position="99"/>
    </location>
</feature>
<name>A0A485LXG0_9ZZZZ</name>
<dbReference type="PROSITE" id="PS51987">
    <property type="entry name" value="GS_CATALYTIC"/>
    <property type="match status" value="1"/>
</dbReference>
<feature type="domain" description="GS catalytic" evidence="5">
    <location>
        <begin position="106"/>
        <end position="437"/>
    </location>
</feature>
<dbReference type="GO" id="GO:0006542">
    <property type="term" value="P:glutamine biosynthetic process"/>
    <property type="evidence" value="ECO:0007669"/>
    <property type="project" value="InterPro"/>
</dbReference>